<evidence type="ECO:0000256" key="3">
    <source>
        <dbReference type="ARBA" id="ARBA00023012"/>
    </source>
</evidence>
<keyword evidence="4" id="KW-0472">Membrane</keyword>
<keyword evidence="1" id="KW-0808">Transferase</keyword>
<dbReference type="InterPro" id="IPR036890">
    <property type="entry name" value="HATPase_C_sf"/>
</dbReference>
<feature type="transmembrane region" description="Helical" evidence="4">
    <location>
        <begin position="60"/>
        <end position="78"/>
    </location>
</feature>
<feature type="transmembrane region" description="Helical" evidence="4">
    <location>
        <begin position="117"/>
        <end position="147"/>
    </location>
</feature>
<reference evidence="7" key="1">
    <citation type="journal article" date="2019" name="Int. J. Syst. Evol. Microbiol.">
        <title>The Global Catalogue of Microorganisms (GCM) 10K type strain sequencing project: providing services to taxonomists for standard genome sequencing and annotation.</title>
        <authorList>
            <consortium name="The Broad Institute Genomics Platform"/>
            <consortium name="The Broad Institute Genome Sequencing Center for Infectious Disease"/>
            <person name="Wu L."/>
            <person name="Ma J."/>
        </authorList>
    </citation>
    <scope>NUCLEOTIDE SEQUENCE [LARGE SCALE GENOMIC DNA]</scope>
    <source>
        <strain evidence="7">CGMCC 4.7177</strain>
    </source>
</reference>
<dbReference type="Gene3D" id="3.30.565.10">
    <property type="entry name" value="Histidine kinase-like ATPase, C-terminal domain"/>
    <property type="match status" value="1"/>
</dbReference>
<comment type="caution">
    <text evidence="6">The sequence shown here is derived from an EMBL/GenBank/DDBJ whole genome shotgun (WGS) entry which is preliminary data.</text>
</comment>
<evidence type="ECO:0000256" key="2">
    <source>
        <dbReference type="ARBA" id="ARBA00022777"/>
    </source>
</evidence>
<dbReference type="GO" id="GO:0016301">
    <property type="term" value="F:kinase activity"/>
    <property type="evidence" value="ECO:0007669"/>
    <property type="project" value="UniProtKB-KW"/>
</dbReference>
<dbReference type="Pfam" id="PF07730">
    <property type="entry name" value="HisKA_3"/>
    <property type="match status" value="1"/>
</dbReference>
<evidence type="ECO:0000256" key="4">
    <source>
        <dbReference type="SAM" id="Phobius"/>
    </source>
</evidence>
<feature type="transmembrane region" description="Helical" evidence="4">
    <location>
        <begin position="32"/>
        <end position="53"/>
    </location>
</feature>
<dbReference type="CDD" id="cd16917">
    <property type="entry name" value="HATPase_UhpB-NarQ-NarX-like"/>
    <property type="match status" value="1"/>
</dbReference>
<feature type="transmembrane region" description="Helical" evidence="4">
    <location>
        <begin position="159"/>
        <end position="177"/>
    </location>
</feature>
<dbReference type="InterPro" id="IPR011712">
    <property type="entry name" value="Sig_transdc_His_kin_sub3_dim/P"/>
</dbReference>
<organism evidence="6 7">
    <name type="scientific">Streptomyces vulcanius</name>
    <dbReference type="NCBI Taxonomy" id="1441876"/>
    <lineage>
        <taxon>Bacteria</taxon>
        <taxon>Bacillati</taxon>
        <taxon>Actinomycetota</taxon>
        <taxon>Actinomycetes</taxon>
        <taxon>Kitasatosporales</taxon>
        <taxon>Streptomycetaceae</taxon>
        <taxon>Streptomyces</taxon>
    </lineage>
</organism>
<evidence type="ECO:0000259" key="5">
    <source>
        <dbReference type="Pfam" id="PF07730"/>
    </source>
</evidence>
<gene>
    <name evidence="6" type="ORF">ACFPIH_00270</name>
</gene>
<sequence>MSYDPVDLALSESAGSGSPPFPSHLDIPAPRLARSILLVVLACFTVVIFLDVLAEHPSAYAVPWCAAGLVAAVVLQMRHSSPEATRWSPSRRAISLGLHALVTYLPLLVIKQEWGGMAGFLAGSVLLLVPGALSWVLFAAVVLSILVPGILLGLDTLDIVYLSVSTAVIGLIVYGLSRLSVLVTELIAAREDLTRLAVVRERLRFARDMHDLLGFNLSAITLKSELAHRLVAAQPERARTEISEILDISRRALTDVRGVARGYRRLSVATEAHHVQATLTAARINTEIDFRHGPLPPQADTVLAIVLREAGANVLRHSKATRCRITTTVISNVTDRIRLSVRNNGATARLSTPVAPRAVGGTGLASLTDRLSAMNGTLTSGITDDDDFELVVEVPSHADHRAVREWTATSQGTPMA</sequence>
<keyword evidence="7" id="KW-1185">Reference proteome</keyword>
<dbReference type="Proteomes" id="UP001595839">
    <property type="component" value="Unassembled WGS sequence"/>
</dbReference>
<evidence type="ECO:0000256" key="1">
    <source>
        <dbReference type="ARBA" id="ARBA00022679"/>
    </source>
</evidence>
<proteinExistence type="predicted"/>
<dbReference type="InterPro" id="IPR050482">
    <property type="entry name" value="Sensor_HK_TwoCompSys"/>
</dbReference>
<feature type="domain" description="Signal transduction histidine kinase subgroup 3 dimerisation and phosphoacceptor" evidence="5">
    <location>
        <begin position="201"/>
        <end position="264"/>
    </location>
</feature>
<keyword evidence="4" id="KW-1133">Transmembrane helix</keyword>
<dbReference type="PANTHER" id="PTHR24421:SF63">
    <property type="entry name" value="SENSOR HISTIDINE KINASE DESK"/>
    <property type="match status" value="1"/>
</dbReference>
<evidence type="ECO:0000313" key="6">
    <source>
        <dbReference type="EMBL" id="MFC4497961.1"/>
    </source>
</evidence>
<dbReference type="Gene3D" id="1.20.5.1930">
    <property type="match status" value="1"/>
</dbReference>
<protein>
    <submittedName>
        <fullName evidence="6">Sensor histidine kinase</fullName>
    </submittedName>
</protein>
<keyword evidence="3" id="KW-0902">Two-component regulatory system</keyword>
<keyword evidence="4" id="KW-0812">Transmembrane</keyword>
<dbReference type="RefSeq" id="WP_381165927.1">
    <property type="nucleotide sequence ID" value="NZ_JBHSFK010000001.1"/>
</dbReference>
<evidence type="ECO:0000313" key="7">
    <source>
        <dbReference type="Proteomes" id="UP001595839"/>
    </source>
</evidence>
<dbReference type="PANTHER" id="PTHR24421">
    <property type="entry name" value="NITRATE/NITRITE SENSOR PROTEIN NARX-RELATED"/>
    <property type="match status" value="1"/>
</dbReference>
<name>A0ABV9AGL5_9ACTN</name>
<keyword evidence="2 6" id="KW-0418">Kinase</keyword>
<accession>A0ABV9AGL5</accession>
<feature type="transmembrane region" description="Helical" evidence="4">
    <location>
        <begin position="93"/>
        <end position="110"/>
    </location>
</feature>
<dbReference type="EMBL" id="JBHSFK010000001">
    <property type="protein sequence ID" value="MFC4497961.1"/>
    <property type="molecule type" value="Genomic_DNA"/>
</dbReference>